<dbReference type="Proteomes" id="UP000626109">
    <property type="component" value="Unassembled WGS sequence"/>
</dbReference>
<proteinExistence type="predicted"/>
<accession>A0A813JD60</accession>
<sequence length="220" mass="22602">MASDGPALLAAAVRAACLAKAPRRTTQAVAAAVAGVILRPPTAAAVPGPTSAAPAGPQRAAEGAGDASPEALLAALRSARAGQRKRKKERRKAAKFAAPTGEDAEDQQMGNCLGGDGGLPAVTADVAHGVAVVDTAESHVEVHGEAVVDAAESHVEEGGGSPSARQVELTGLLVAQRKSEQFHIAREGAGSEERLIRLRRRIKETEEELAGGRVGRRERR</sequence>
<evidence type="ECO:0000256" key="1">
    <source>
        <dbReference type="SAM" id="MobiDB-lite"/>
    </source>
</evidence>
<protein>
    <submittedName>
        <fullName evidence="2">Uncharacterized protein</fullName>
    </submittedName>
</protein>
<gene>
    <name evidence="2" type="ORF">PGLA2088_LOCUS17797</name>
</gene>
<evidence type="ECO:0000313" key="2">
    <source>
        <dbReference type="EMBL" id="CAE8671775.1"/>
    </source>
</evidence>
<organism evidence="2 3">
    <name type="scientific">Polarella glacialis</name>
    <name type="common">Dinoflagellate</name>
    <dbReference type="NCBI Taxonomy" id="89957"/>
    <lineage>
        <taxon>Eukaryota</taxon>
        <taxon>Sar</taxon>
        <taxon>Alveolata</taxon>
        <taxon>Dinophyceae</taxon>
        <taxon>Suessiales</taxon>
        <taxon>Suessiaceae</taxon>
        <taxon>Polarella</taxon>
    </lineage>
</organism>
<dbReference type="AlphaFoldDB" id="A0A813JD60"/>
<name>A0A813JD60_POLGL</name>
<dbReference type="EMBL" id="CAJNNW010024171">
    <property type="protein sequence ID" value="CAE8671775.1"/>
    <property type="molecule type" value="Genomic_DNA"/>
</dbReference>
<feature type="compositionally biased region" description="Low complexity" evidence="1">
    <location>
        <begin position="71"/>
        <end position="81"/>
    </location>
</feature>
<evidence type="ECO:0000313" key="3">
    <source>
        <dbReference type="Proteomes" id="UP000626109"/>
    </source>
</evidence>
<feature type="compositionally biased region" description="Basic residues" evidence="1">
    <location>
        <begin position="82"/>
        <end position="94"/>
    </location>
</feature>
<comment type="caution">
    <text evidence="2">The sequence shown here is derived from an EMBL/GenBank/DDBJ whole genome shotgun (WGS) entry which is preliminary data.</text>
</comment>
<reference evidence="2" key="1">
    <citation type="submission" date="2021-02" db="EMBL/GenBank/DDBJ databases">
        <authorList>
            <person name="Dougan E. K."/>
            <person name="Rhodes N."/>
            <person name="Thang M."/>
            <person name="Chan C."/>
        </authorList>
    </citation>
    <scope>NUCLEOTIDE SEQUENCE</scope>
</reference>
<feature type="region of interest" description="Disordered" evidence="1">
    <location>
        <begin position="44"/>
        <end position="108"/>
    </location>
</feature>